<dbReference type="PANTHER" id="PTHR33678:SF2">
    <property type="match status" value="1"/>
</dbReference>
<comment type="caution">
    <text evidence="3">The sequence shown here is derived from an EMBL/GenBank/DDBJ whole genome shotgun (WGS) entry which is preliminary data.</text>
</comment>
<reference evidence="3 4" key="1">
    <citation type="submission" date="2019-10" db="EMBL/GenBank/DDBJ databases">
        <title>Taxonomy of Antarctic Massilia spp.: description of Massilia rubra sp. nov., Massilia aquatica sp. nov., Massilia mucilaginosa sp. nov., Massilia frigida sp. nov. isolated from streams, lakes and regoliths.</title>
        <authorList>
            <person name="Holochova P."/>
            <person name="Sedlacek I."/>
            <person name="Kralova S."/>
            <person name="Maslanova I."/>
            <person name="Busse H.-J."/>
            <person name="Stankova E."/>
            <person name="Vrbovska V."/>
            <person name="Kovarovic V."/>
            <person name="Bartak M."/>
            <person name="Svec P."/>
            <person name="Pantucek R."/>
        </authorList>
    </citation>
    <scope>NUCLEOTIDE SEQUENCE [LARGE SCALE GENOMIC DNA]</scope>
    <source>
        <strain evidence="3 4">CCM 8733</strain>
    </source>
</reference>
<keyword evidence="4" id="KW-1185">Reference proteome</keyword>
<organism evidence="3 4">
    <name type="scientific">Massilia mucilaginosa</name>
    <dbReference type="NCBI Taxonomy" id="2609282"/>
    <lineage>
        <taxon>Bacteria</taxon>
        <taxon>Pseudomonadati</taxon>
        <taxon>Pseudomonadota</taxon>
        <taxon>Betaproteobacteria</taxon>
        <taxon>Burkholderiales</taxon>
        <taxon>Oxalobacteraceae</taxon>
        <taxon>Telluria group</taxon>
        <taxon>Massilia</taxon>
    </lineage>
</organism>
<protein>
    <submittedName>
        <fullName evidence="3">IS66 family transposase</fullName>
    </submittedName>
</protein>
<feature type="region of interest" description="Disordered" evidence="1">
    <location>
        <begin position="26"/>
        <end position="106"/>
    </location>
</feature>
<evidence type="ECO:0000313" key="4">
    <source>
        <dbReference type="Proteomes" id="UP000609726"/>
    </source>
</evidence>
<dbReference type="InterPro" id="IPR052344">
    <property type="entry name" value="Transposase-related"/>
</dbReference>
<dbReference type="Proteomes" id="UP000609726">
    <property type="component" value="Unassembled WGS sequence"/>
</dbReference>
<feature type="compositionally biased region" description="Polar residues" evidence="1">
    <location>
        <begin position="33"/>
        <end position="43"/>
    </location>
</feature>
<name>A0ABX0P5H8_9BURK</name>
<feature type="compositionally biased region" description="Low complexity" evidence="1">
    <location>
        <begin position="79"/>
        <end position="93"/>
    </location>
</feature>
<sequence length="491" mass="53821">MSDEWVSSLSPSQKEVLLVRALAELRKSRDRLNQTPNNSSKPPSSRAPWESTHSDTAAEAPASRVSTAVEADATKPDGAAKPTSAPKASSGKSGAKKTGKQVGAKGFGRTQKLAYTDTTPHHPDSCAGCGLALSHDGAVAYTAWDDIDIAEKVAGQAGLLLQVTRHTLYASTCSCGHVTRAAHHVAPDDPFWDKVALGQWRLVGPRLAGAIVFLALRMRLSRARIREFFIELFDLQLSTGVLDETIRETGRAVAPLEDEMVLDIEQAVLLHADETPWKEAGQPFWLWVFVASFTTLFFVCSRGLEILSNVLTAKFTGNLMTDGYQAYRHLGRRLRCWAHLIRKCQGLIDSTDAKVARAGKGMHEVLCTLMEAIYAARAAQGEPEGVLASRHATDIAHLRALCERHRDDGNDKLRALAREFLLDWDVILRQVSEPQLPLTNNAAEQALRHWVIARRISMGTRSEAGTRAFALLASVIETCRKRSASSWTFIA</sequence>
<feature type="domain" description="Transposase IS66 central" evidence="2">
    <location>
        <begin position="203"/>
        <end position="467"/>
    </location>
</feature>
<evidence type="ECO:0000259" key="2">
    <source>
        <dbReference type="Pfam" id="PF03050"/>
    </source>
</evidence>
<evidence type="ECO:0000313" key="3">
    <source>
        <dbReference type="EMBL" id="NHZ93971.1"/>
    </source>
</evidence>
<dbReference type="Pfam" id="PF03050">
    <property type="entry name" value="DDE_Tnp_IS66"/>
    <property type="match status" value="1"/>
</dbReference>
<proteinExistence type="predicted"/>
<dbReference type="InterPro" id="IPR004291">
    <property type="entry name" value="Transposase_IS66_central"/>
</dbReference>
<dbReference type="NCBIfam" id="NF033517">
    <property type="entry name" value="transpos_IS66"/>
    <property type="match status" value="1"/>
</dbReference>
<feature type="non-terminal residue" evidence="3">
    <location>
        <position position="491"/>
    </location>
</feature>
<dbReference type="PANTHER" id="PTHR33678">
    <property type="entry name" value="BLL1576 PROTEIN"/>
    <property type="match status" value="1"/>
</dbReference>
<accession>A0ABX0P5H8</accession>
<gene>
    <name evidence="3" type="ORF">F2P45_34010</name>
</gene>
<dbReference type="EMBL" id="WHJH01000142">
    <property type="protein sequence ID" value="NHZ93971.1"/>
    <property type="molecule type" value="Genomic_DNA"/>
</dbReference>
<evidence type="ECO:0000256" key="1">
    <source>
        <dbReference type="SAM" id="MobiDB-lite"/>
    </source>
</evidence>
<dbReference type="RefSeq" id="WP_166882647.1">
    <property type="nucleotide sequence ID" value="NZ_WHJH01000142.1"/>
</dbReference>